<name>A0A317DLW4_9ACTN</name>
<evidence type="ECO:0000313" key="2">
    <source>
        <dbReference type="EMBL" id="PWR13753.1"/>
    </source>
</evidence>
<evidence type="ECO:0000256" key="1">
    <source>
        <dbReference type="SAM" id="MobiDB-lite"/>
    </source>
</evidence>
<protein>
    <recommendedName>
        <fullName evidence="4">YbaB/EbfC family DNA-binding protein</fullName>
    </recommendedName>
</protein>
<evidence type="ECO:0008006" key="4">
    <source>
        <dbReference type="Google" id="ProtNLM"/>
    </source>
</evidence>
<feature type="compositionally biased region" description="Basic and acidic residues" evidence="1">
    <location>
        <begin position="14"/>
        <end position="26"/>
    </location>
</feature>
<sequence>MRRVRVPPQSTGERGGRVTDQYDRPDGPLGRFTAARGSGDAAGGLVHVELDGTGDLTALDLDPRVMRLPAEDLAAAIREAFGTARAALQAALQEQLAAQPVTLPQGLGPLLNDLGFGAQRRLDDLTAAAQQIADRLDRMGGAAPR</sequence>
<comment type="caution">
    <text evidence="2">The sequence shown here is derived from an EMBL/GenBank/DDBJ whole genome shotgun (WGS) entry which is preliminary data.</text>
</comment>
<dbReference type="EMBL" id="QGKS01000255">
    <property type="protein sequence ID" value="PWR13753.1"/>
    <property type="molecule type" value="Genomic_DNA"/>
</dbReference>
<dbReference type="Proteomes" id="UP000246050">
    <property type="component" value="Unassembled WGS sequence"/>
</dbReference>
<organism evidence="2 3">
    <name type="scientific">Micromonospora sicca</name>
    <dbReference type="NCBI Taxonomy" id="2202420"/>
    <lineage>
        <taxon>Bacteria</taxon>
        <taxon>Bacillati</taxon>
        <taxon>Actinomycetota</taxon>
        <taxon>Actinomycetes</taxon>
        <taxon>Micromonosporales</taxon>
        <taxon>Micromonosporaceae</taxon>
        <taxon>Micromonospora</taxon>
    </lineage>
</organism>
<feature type="region of interest" description="Disordered" evidence="1">
    <location>
        <begin position="1"/>
        <end position="36"/>
    </location>
</feature>
<dbReference type="GO" id="GO:0003677">
    <property type="term" value="F:DNA binding"/>
    <property type="evidence" value="ECO:0007669"/>
    <property type="project" value="InterPro"/>
</dbReference>
<dbReference type="AlphaFoldDB" id="A0A317DLW4"/>
<dbReference type="InterPro" id="IPR004401">
    <property type="entry name" value="YbaB/EbfC"/>
</dbReference>
<gene>
    <name evidence="2" type="ORF">DKT69_19390</name>
</gene>
<reference evidence="2 3" key="1">
    <citation type="submission" date="2018-05" db="EMBL/GenBank/DDBJ databases">
        <title>Micromonosporas from Atacama Desert.</title>
        <authorList>
            <person name="Carro L."/>
            <person name="Golinska P."/>
            <person name="Klenk H.-P."/>
            <person name="Goodfellow M."/>
        </authorList>
    </citation>
    <scope>NUCLEOTIDE SEQUENCE [LARGE SCALE GENOMIC DNA]</scope>
    <source>
        <strain evidence="2 3">4G51</strain>
    </source>
</reference>
<proteinExistence type="predicted"/>
<dbReference type="Gene3D" id="3.30.1310.10">
    <property type="entry name" value="Nucleoid-associated protein YbaB-like domain"/>
    <property type="match status" value="1"/>
</dbReference>
<dbReference type="Pfam" id="PF02575">
    <property type="entry name" value="YbaB_DNA_bd"/>
    <property type="match status" value="1"/>
</dbReference>
<evidence type="ECO:0000313" key="3">
    <source>
        <dbReference type="Proteomes" id="UP000246050"/>
    </source>
</evidence>
<dbReference type="InterPro" id="IPR036894">
    <property type="entry name" value="YbaB-like_sf"/>
</dbReference>
<dbReference type="SUPFAM" id="SSF82607">
    <property type="entry name" value="YbaB-like"/>
    <property type="match status" value="1"/>
</dbReference>
<accession>A0A317DLW4</accession>